<sequence length="145" mass="17183">MHTEELDRTRHSKNFTCYQCRRMERHGLDECGEINLRCNAYKKMGHPARSSKNPKRSDKKAHNLRAGWINEETSSDDEKEPVYSRNKQDSSVLVNLNGWKKKMIMDTACKYNIIFSELYKSQFKHYELKKTKKRFVAYGQKDALN</sequence>
<gene>
    <name evidence="2" type="ORF">PMEA_00001872</name>
</gene>
<comment type="caution">
    <text evidence="2">The sequence shown here is derived from an EMBL/GenBank/DDBJ whole genome shotgun (WGS) entry which is preliminary data.</text>
</comment>
<keyword evidence="3" id="KW-1185">Reference proteome</keyword>
<evidence type="ECO:0000313" key="2">
    <source>
        <dbReference type="EMBL" id="CAH3107148.1"/>
    </source>
</evidence>
<dbReference type="EMBL" id="CALNXJ010000010">
    <property type="protein sequence ID" value="CAH3107148.1"/>
    <property type="molecule type" value="Genomic_DNA"/>
</dbReference>
<dbReference type="AlphaFoldDB" id="A0AAU9WA01"/>
<feature type="region of interest" description="Disordered" evidence="1">
    <location>
        <begin position="44"/>
        <end position="87"/>
    </location>
</feature>
<organism evidence="2 3">
    <name type="scientific">Pocillopora meandrina</name>
    <dbReference type="NCBI Taxonomy" id="46732"/>
    <lineage>
        <taxon>Eukaryota</taxon>
        <taxon>Metazoa</taxon>
        <taxon>Cnidaria</taxon>
        <taxon>Anthozoa</taxon>
        <taxon>Hexacorallia</taxon>
        <taxon>Scleractinia</taxon>
        <taxon>Astrocoeniina</taxon>
        <taxon>Pocilloporidae</taxon>
        <taxon>Pocillopora</taxon>
    </lineage>
</organism>
<proteinExistence type="predicted"/>
<accession>A0AAU9WA01</accession>
<evidence type="ECO:0000313" key="3">
    <source>
        <dbReference type="Proteomes" id="UP001159428"/>
    </source>
</evidence>
<protein>
    <submittedName>
        <fullName evidence="2">Uncharacterized protein</fullName>
    </submittedName>
</protein>
<feature type="compositionally biased region" description="Basic residues" evidence="1">
    <location>
        <begin position="52"/>
        <end position="63"/>
    </location>
</feature>
<name>A0AAU9WA01_9CNID</name>
<reference evidence="2 3" key="1">
    <citation type="submission" date="2022-05" db="EMBL/GenBank/DDBJ databases">
        <authorList>
            <consortium name="Genoscope - CEA"/>
            <person name="William W."/>
        </authorList>
    </citation>
    <scope>NUCLEOTIDE SEQUENCE [LARGE SCALE GENOMIC DNA]</scope>
</reference>
<dbReference type="Proteomes" id="UP001159428">
    <property type="component" value="Unassembled WGS sequence"/>
</dbReference>
<evidence type="ECO:0000256" key="1">
    <source>
        <dbReference type="SAM" id="MobiDB-lite"/>
    </source>
</evidence>